<proteinExistence type="inferred from homology"/>
<dbReference type="PANTHER" id="PTHR47245:SF2">
    <property type="entry name" value="PEPTIDYL-PROLYL CIS-TRANS ISOMERASE HP_0175-RELATED"/>
    <property type="match status" value="1"/>
</dbReference>
<dbReference type="EMBL" id="JAEIJD010000003">
    <property type="protein sequence ID" value="MBI6629355.1"/>
    <property type="molecule type" value="Genomic_DNA"/>
</dbReference>
<keyword evidence="11" id="KW-1185">Reference proteome</keyword>
<dbReference type="RefSeq" id="WP_198685376.1">
    <property type="nucleotide sequence ID" value="NZ_JAEIJD010000003.1"/>
</dbReference>
<dbReference type="AlphaFoldDB" id="A0A934HRR7"/>
<sequence length="283" mass="30251">MPKGLTFLSAIAVAVSLGLPAAAEAAFDADTVVARVNGDEITLGHMVVAYETLPAQYRQAPAEMLFDAIREQLIQQSALKQAHSGDIPKVVELALENERRSLLAADVLESVMMNAASDADIQAAYDQRFGDGDGGEEFNAAHILVETKAAAEKIKSRLDKGADFAALAKDESTGPTGPNGGELGWFQKGTMVPEFEEAVVAMEPGEISEPVHSQFGWHIVKLNERRTAEAPELDDVRDDIANDLRSAAVEAKIEELTANATVERPVIEGFDPEILADGTLIGN</sequence>
<feature type="chain" id="PRO_5036954146" description="Parvulin-like PPIase" evidence="8">
    <location>
        <begin position="26"/>
        <end position="283"/>
    </location>
</feature>
<dbReference type="InterPro" id="IPR000297">
    <property type="entry name" value="PPIase_PpiC"/>
</dbReference>
<name>A0A934HRR7_9RHOB</name>
<evidence type="ECO:0000313" key="10">
    <source>
        <dbReference type="EMBL" id="MBI6629355.1"/>
    </source>
</evidence>
<protein>
    <recommendedName>
        <fullName evidence="4">Parvulin-like PPIase</fullName>
        <ecNumber evidence="3">5.2.1.8</ecNumber>
    </recommendedName>
    <alternativeName>
        <fullName evidence="6">Peptidyl-prolyl cis-trans isomerase plp</fullName>
    </alternativeName>
    <alternativeName>
        <fullName evidence="7">Rotamase plp</fullName>
    </alternativeName>
</protein>
<evidence type="ECO:0000256" key="8">
    <source>
        <dbReference type="SAM" id="SignalP"/>
    </source>
</evidence>
<comment type="catalytic activity">
    <reaction evidence="1">
        <text>[protein]-peptidylproline (omega=180) = [protein]-peptidylproline (omega=0)</text>
        <dbReference type="Rhea" id="RHEA:16237"/>
        <dbReference type="Rhea" id="RHEA-COMP:10747"/>
        <dbReference type="Rhea" id="RHEA-COMP:10748"/>
        <dbReference type="ChEBI" id="CHEBI:83833"/>
        <dbReference type="ChEBI" id="CHEBI:83834"/>
        <dbReference type="EC" id="5.2.1.8"/>
    </reaction>
</comment>
<comment type="similarity">
    <text evidence="2">Belongs to the PpiC/parvulin rotamase family.</text>
</comment>
<keyword evidence="8" id="KW-0732">Signal</keyword>
<evidence type="ECO:0000256" key="3">
    <source>
        <dbReference type="ARBA" id="ARBA00013194"/>
    </source>
</evidence>
<dbReference type="Proteomes" id="UP000613255">
    <property type="component" value="Unassembled WGS sequence"/>
</dbReference>
<dbReference type="InterPro" id="IPR023058">
    <property type="entry name" value="PPIase_PpiC_CS"/>
</dbReference>
<feature type="signal peptide" evidence="8">
    <location>
        <begin position="1"/>
        <end position="25"/>
    </location>
</feature>
<keyword evidence="10" id="KW-0413">Isomerase</keyword>
<evidence type="ECO:0000259" key="9">
    <source>
        <dbReference type="Pfam" id="PF00639"/>
    </source>
</evidence>
<evidence type="ECO:0000256" key="7">
    <source>
        <dbReference type="ARBA" id="ARBA00031484"/>
    </source>
</evidence>
<dbReference type="PROSITE" id="PS01096">
    <property type="entry name" value="PPIC_PPIASE_1"/>
    <property type="match status" value="1"/>
</dbReference>
<evidence type="ECO:0000256" key="2">
    <source>
        <dbReference type="ARBA" id="ARBA00007656"/>
    </source>
</evidence>
<evidence type="ECO:0000256" key="5">
    <source>
        <dbReference type="ARBA" id="ARBA00023110"/>
    </source>
</evidence>
<gene>
    <name evidence="10" type="ORF">JAO82_05605</name>
</gene>
<comment type="caution">
    <text evidence="10">The sequence shown here is derived from an EMBL/GenBank/DDBJ whole genome shotgun (WGS) entry which is preliminary data.</text>
</comment>
<evidence type="ECO:0000256" key="1">
    <source>
        <dbReference type="ARBA" id="ARBA00000971"/>
    </source>
</evidence>
<dbReference type="PANTHER" id="PTHR47245">
    <property type="entry name" value="PEPTIDYLPROLYL ISOMERASE"/>
    <property type="match status" value="1"/>
</dbReference>
<dbReference type="InterPro" id="IPR027304">
    <property type="entry name" value="Trigger_fact/SurA_dom_sf"/>
</dbReference>
<evidence type="ECO:0000256" key="4">
    <source>
        <dbReference type="ARBA" id="ARBA00018370"/>
    </source>
</evidence>
<dbReference type="InterPro" id="IPR046357">
    <property type="entry name" value="PPIase_dom_sf"/>
</dbReference>
<evidence type="ECO:0000313" key="11">
    <source>
        <dbReference type="Proteomes" id="UP000613255"/>
    </source>
</evidence>
<dbReference type="GO" id="GO:0003755">
    <property type="term" value="F:peptidyl-prolyl cis-trans isomerase activity"/>
    <property type="evidence" value="ECO:0007669"/>
    <property type="project" value="UniProtKB-KW"/>
</dbReference>
<dbReference type="Pfam" id="PF00639">
    <property type="entry name" value="Rotamase"/>
    <property type="match status" value="1"/>
</dbReference>
<accession>A0A934HRR7</accession>
<dbReference type="EC" id="5.2.1.8" evidence="3"/>
<dbReference type="InterPro" id="IPR050245">
    <property type="entry name" value="PrsA_foldase"/>
</dbReference>
<dbReference type="SUPFAM" id="SSF109998">
    <property type="entry name" value="Triger factor/SurA peptide-binding domain-like"/>
    <property type="match status" value="1"/>
</dbReference>
<feature type="domain" description="PpiC" evidence="9">
    <location>
        <begin position="146"/>
        <end position="223"/>
    </location>
</feature>
<keyword evidence="5" id="KW-0697">Rotamase</keyword>
<organism evidence="10 11">
    <name type="scientific">Pontibaca salina</name>
    <dbReference type="NCBI Taxonomy" id="2795731"/>
    <lineage>
        <taxon>Bacteria</taxon>
        <taxon>Pseudomonadati</taxon>
        <taxon>Pseudomonadota</taxon>
        <taxon>Alphaproteobacteria</taxon>
        <taxon>Rhodobacterales</taxon>
        <taxon>Roseobacteraceae</taxon>
        <taxon>Pontibaca</taxon>
    </lineage>
</organism>
<evidence type="ECO:0000256" key="6">
    <source>
        <dbReference type="ARBA" id="ARBA00030642"/>
    </source>
</evidence>
<dbReference type="SUPFAM" id="SSF54534">
    <property type="entry name" value="FKBP-like"/>
    <property type="match status" value="1"/>
</dbReference>
<dbReference type="Gene3D" id="3.10.50.40">
    <property type="match status" value="1"/>
</dbReference>
<reference evidence="10" key="1">
    <citation type="submission" date="2020-12" db="EMBL/GenBank/DDBJ databases">
        <title>Pontibaca salina gen. nov., sp. nov., isolated from marine sediment.</title>
        <authorList>
            <person name="Bo J."/>
            <person name="Wang S."/>
            <person name="Song X."/>
            <person name="Du Z."/>
        </authorList>
    </citation>
    <scope>NUCLEOTIDE SEQUENCE</scope>
    <source>
        <strain evidence="10">S1109L</strain>
    </source>
</reference>